<dbReference type="OrthoDB" id="9942459at2"/>
<evidence type="ECO:0000313" key="2">
    <source>
        <dbReference type="EMBL" id="TGK91980.1"/>
    </source>
</evidence>
<gene>
    <name evidence="2" type="ORF">EHQ30_17515</name>
</gene>
<evidence type="ECO:0000313" key="3">
    <source>
        <dbReference type="Proteomes" id="UP000297891"/>
    </source>
</evidence>
<dbReference type="RefSeq" id="WP_135677264.1">
    <property type="nucleotide sequence ID" value="NZ_RQFP01000014.1"/>
</dbReference>
<feature type="transmembrane region" description="Helical" evidence="1">
    <location>
        <begin position="318"/>
        <end position="337"/>
    </location>
</feature>
<feature type="transmembrane region" description="Helical" evidence="1">
    <location>
        <begin position="289"/>
        <end position="311"/>
    </location>
</feature>
<keyword evidence="1" id="KW-0472">Membrane</keyword>
<feature type="transmembrane region" description="Helical" evidence="1">
    <location>
        <begin position="208"/>
        <end position="225"/>
    </location>
</feature>
<feature type="transmembrane region" description="Helical" evidence="1">
    <location>
        <begin position="162"/>
        <end position="179"/>
    </location>
</feature>
<accession>A0A5F1Z4M0</accession>
<comment type="caution">
    <text evidence="2">The sequence shown here is derived from an EMBL/GenBank/DDBJ whole genome shotgun (WGS) entry which is preliminary data.</text>
</comment>
<feature type="transmembrane region" description="Helical" evidence="1">
    <location>
        <begin position="186"/>
        <end position="202"/>
    </location>
</feature>
<organism evidence="2 3">
    <name type="scientific">Leptospira brenneri</name>
    <dbReference type="NCBI Taxonomy" id="2023182"/>
    <lineage>
        <taxon>Bacteria</taxon>
        <taxon>Pseudomonadati</taxon>
        <taxon>Spirochaetota</taxon>
        <taxon>Spirochaetia</taxon>
        <taxon>Leptospirales</taxon>
        <taxon>Leptospiraceae</taxon>
        <taxon>Leptospira</taxon>
    </lineage>
</organism>
<evidence type="ECO:0000256" key="1">
    <source>
        <dbReference type="SAM" id="Phobius"/>
    </source>
</evidence>
<dbReference type="Proteomes" id="UP000297891">
    <property type="component" value="Unassembled WGS sequence"/>
</dbReference>
<keyword evidence="1" id="KW-1133">Transmembrane helix</keyword>
<dbReference type="EMBL" id="RQFP01000014">
    <property type="protein sequence ID" value="TGK91980.1"/>
    <property type="molecule type" value="Genomic_DNA"/>
</dbReference>
<feature type="transmembrane region" description="Helical" evidence="1">
    <location>
        <begin position="353"/>
        <end position="374"/>
    </location>
</feature>
<dbReference type="AlphaFoldDB" id="A0A5F1Z4M0"/>
<feature type="transmembrane region" description="Helical" evidence="1">
    <location>
        <begin position="395"/>
        <end position="416"/>
    </location>
</feature>
<proteinExistence type="predicted"/>
<feature type="transmembrane region" description="Helical" evidence="1">
    <location>
        <begin position="135"/>
        <end position="156"/>
    </location>
</feature>
<feature type="transmembrane region" description="Helical" evidence="1">
    <location>
        <begin position="6"/>
        <end position="28"/>
    </location>
</feature>
<reference evidence="2" key="1">
    <citation type="journal article" date="2019" name="PLoS Negl. Trop. Dis.">
        <title>Revisiting the worldwide diversity of Leptospira species in the environment.</title>
        <authorList>
            <person name="Vincent A.T."/>
            <person name="Schiettekatte O."/>
            <person name="Bourhy P."/>
            <person name="Veyrier F.J."/>
            <person name="Picardeau M."/>
        </authorList>
    </citation>
    <scope>NUCLEOTIDE SEQUENCE [LARGE SCALE GENOMIC DNA]</scope>
    <source>
        <strain evidence="2">201800277</strain>
    </source>
</reference>
<feature type="transmembrane region" description="Helical" evidence="1">
    <location>
        <begin position="237"/>
        <end position="256"/>
    </location>
</feature>
<name>A0A5F1Z4M0_9LEPT</name>
<feature type="transmembrane region" description="Helical" evidence="1">
    <location>
        <begin position="102"/>
        <end position="123"/>
    </location>
</feature>
<evidence type="ECO:0008006" key="4">
    <source>
        <dbReference type="Google" id="ProtNLM"/>
    </source>
</evidence>
<protein>
    <recommendedName>
        <fullName evidence="4">Glycosyltransferase RgtA/B/C/D-like domain-containing protein</fullName>
    </recommendedName>
</protein>
<keyword evidence="1" id="KW-0812">Transmembrane</keyword>
<keyword evidence="3" id="KW-1185">Reference proteome</keyword>
<sequence>MKNLHYIYRFLIENLFVSLSIFFLLIVFQSKGADLGLFELNHWRYVHLGDASENIKNALFLAKGGKLNEYVTSNHMPGLYLYLSFFLSMLPKDFLSNSLSNGVFILVFSSFVTIFTIISLAFYSVRMIIKSERLIFFFKILFCFVLLNLFLTFNYFRVLSETYLPFLQLVYLSLFFYYLEDRKNRFAYLIGALYFVGLSVFVGLTNVFTDFLFFTFFSFFLFHKIKEIHIKNFIPAIILLVFVFLKSGNLNFHYWIVETNKAQGMGSGLSMLKTIINNSWYVPNNWYDIYSYGPIFDHQIIVLILGLISIYLYRAERLVTFFLFLCILVLPLDSWRIQEQGFQLISQTYKNDVNMGICFFFLLLIGKKQGFFLNRVFDLISNRIKFRINKNIFRVVYLLLVLLFIMRILSYLTSFIEFERIVSPNHSEWISKNNLCKQKFNKSNANCNCLSIMHWDQDFFLLNDVKPCKMQFSSYSPHLNLDDFYYNNVKSSFLDHSAVFLLYRNDLYTDQSTLSPRLVNLFLSGECNVVQGDFLFLCKSKTSL</sequence>